<feature type="domain" description="Dynamin N-terminal" evidence="6">
    <location>
        <begin position="175"/>
        <end position="237"/>
    </location>
</feature>
<comment type="subcellular location">
    <subcellularLocation>
        <location evidence="1">Membrane</location>
    </subcellularLocation>
</comment>
<evidence type="ECO:0000256" key="2">
    <source>
        <dbReference type="ARBA" id="ARBA00022741"/>
    </source>
</evidence>
<dbReference type="InterPro" id="IPR027094">
    <property type="entry name" value="Mitofusin_fam"/>
</dbReference>
<dbReference type="GO" id="GO:0003924">
    <property type="term" value="F:GTPase activity"/>
    <property type="evidence" value="ECO:0007669"/>
    <property type="project" value="InterPro"/>
</dbReference>
<organism evidence="7 8">
    <name type="scientific">Burkholderia vietnamiensis (strain G4 / LMG 22486)</name>
    <name type="common">Burkholderia cepacia (strain R1808)</name>
    <dbReference type="NCBI Taxonomy" id="269482"/>
    <lineage>
        <taxon>Bacteria</taxon>
        <taxon>Pseudomonadati</taxon>
        <taxon>Pseudomonadota</taxon>
        <taxon>Betaproteobacteria</taxon>
        <taxon>Burkholderiales</taxon>
        <taxon>Burkholderiaceae</taxon>
        <taxon>Burkholderia</taxon>
        <taxon>Burkholderia cepacia complex</taxon>
    </lineage>
</organism>
<evidence type="ECO:0000313" key="7">
    <source>
        <dbReference type="EMBL" id="ABO59144.1"/>
    </source>
</evidence>
<evidence type="ECO:0000256" key="3">
    <source>
        <dbReference type="ARBA" id="ARBA00022801"/>
    </source>
</evidence>
<evidence type="ECO:0000259" key="6">
    <source>
        <dbReference type="Pfam" id="PF00350"/>
    </source>
</evidence>
<dbReference type="AlphaFoldDB" id="A4JS91"/>
<dbReference type="SUPFAM" id="SSF52540">
    <property type="entry name" value="P-loop containing nucleoside triphosphate hydrolases"/>
    <property type="match status" value="1"/>
</dbReference>
<dbReference type="GO" id="GO:0005525">
    <property type="term" value="F:GTP binding"/>
    <property type="evidence" value="ECO:0007669"/>
    <property type="project" value="UniProtKB-KW"/>
</dbReference>
<evidence type="ECO:0000256" key="5">
    <source>
        <dbReference type="ARBA" id="ARBA00023136"/>
    </source>
</evidence>
<name>A4JS91_BURVG</name>
<evidence type="ECO:0000256" key="1">
    <source>
        <dbReference type="ARBA" id="ARBA00004370"/>
    </source>
</evidence>
<dbReference type="HOGENOM" id="CLU_460736_0_0_4"/>
<evidence type="ECO:0000256" key="4">
    <source>
        <dbReference type="ARBA" id="ARBA00023134"/>
    </source>
</evidence>
<dbReference type="GO" id="GO:0008053">
    <property type="term" value="P:mitochondrial fusion"/>
    <property type="evidence" value="ECO:0007669"/>
    <property type="project" value="TreeGrafter"/>
</dbReference>
<dbReference type="KEGG" id="bvi:Bcep1808_6240"/>
<proteinExistence type="predicted"/>
<dbReference type="eggNOG" id="COG0699">
    <property type="taxonomic scope" value="Bacteria"/>
</dbReference>
<sequence length="606" mass="66105">MRTTNSQGGLEVKEIAKPQTQEACFVRELEKFEHVARAMKDDLAKLDGWSSRLARRLEMEPAEARGLKQGSALTGQVEELRKRIAECVAGWARDRDSSAPMRRLSEAFGDKAVLLVFGKVNAGKSSFCNFLGERFRHHGERVQYFYLVADAIVDAPGPFVEAATEATARIQGVKLGEKLILLDTPGLHSVTKENGDLTKRFTDSADAVLWLTSSTSPGQVQELDALSAELKSRKPLVPVITKSDVTDEDEVDGAIVKVLRNKSAQNRALQESDVLERARTKLHQSEMDVELVRRPVSVSAHVVRSSGDPDAALDEAGFQRLYEELRATLKKAAKYKERKAVELTINHLERNVAGSLQKEIRPYLDTVKNTAHDAVQALDKNGPHIAARVVDEVLGELPGLLERHKQRRDAQAVYQELSALSRNAIDEHLARELEEYAGEINAALLAMSDGQYGGFDDVSEEYEETRGRWKKAAAAGAAGAAGAALGAVLGSILLPGLGIFAGVGVGEAVGGLLAGAASTFLGEKGGDYLVDTERKRVTVGVSYERLHAAIEQDLRKRLPSAVTAYVESCKALIELMMREVERVAQVVSASERELEALKEEIAHESV</sequence>
<evidence type="ECO:0000313" key="8">
    <source>
        <dbReference type="Proteomes" id="UP000002287"/>
    </source>
</evidence>
<dbReference type="Pfam" id="PF00350">
    <property type="entry name" value="Dynamin_N"/>
    <property type="match status" value="1"/>
</dbReference>
<dbReference type="PANTHER" id="PTHR10465:SF0">
    <property type="entry name" value="SARCALUMENIN"/>
    <property type="match status" value="1"/>
</dbReference>
<dbReference type="InterPro" id="IPR045063">
    <property type="entry name" value="Dynamin_N"/>
</dbReference>
<keyword evidence="5" id="KW-0472">Membrane</keyword>
<keyword evidence="3" id="KW-0378">Hydrolase</keyword>
<accession>A4JS91</accession>
<keyword evidence="4" id="KW-0342">GTP-binding</keyword>
<dbReference type="GO" id="GO:0016020">
    <property type="term" value="C:membrane"/>
    <property type="evidence" value="ECO:0007669"/>
    <property type="project" value="UniProtKB-SubCell"/>
</dbReference>
<dbReference type="PANTHER" id="PTHR10465">
    <property type="entry name" value="TRANSMEMBRANE GTPASE FZO1"/>
    <property type="match status" value="1"/>
</dbReference>
<dbReference type="InterPro" id="IPR027417">
    <property type="entry name" value="P-loop_NTPase"/>
</dbReference>
<dbReference type="Proteomes" id="UP000002287">
    <property type="component" value="Chromosome 3"/>
</dbReference>
<dbReference type="EMBL" id="CP000616">
    <property type="protein sequence ID" value="ABO59144.1"/>
    <property type="molecule type" value="Genomic_DNA"/>
</dbReference>
<reference evidence="8" key="1">
    <citation type="submission" date="2007-03" db="EMBL/GenBank/DDBJ databases">
        <title>Complete sequence of chromosome 3 of Burkholderia vietnamiensis G4.</title>
        <authorList>
            <consortium name="US DOE Joint Genome Institute"/>
            <person name="Copeland A."/>
            <person name="Lucas S."/>
            <person name="Lapidus A."/>
            <person name="Barry K."/>
            <person name="Detter J.C."/>
            <person name="Glavina del Rio T."/>
            <person name="Hammon N."/>
            <person name="Israni S."/>
            <person name="Dalin E."/>
            <person name="Tice H."/>
            <person name="Pitluck S."/>
            <person name="Chain P."/>
            <person name="Malfatti S."/>
            <person name="Shin M."/>
            <person name="Vergez L."/>
            <person name="Schmutz J."/>
            <person name="Larimer F."/>
            <person name="Land M."/>
            <person name="Hauser L."/>
            <person name="Kyrpides N."/>
            <person name="Tiedje J."/>
            <person name="Richardson P."/>
        </authorList>
    </citation>
    <scope>NUCLEOTIDE SEQUENCE [LARGE SCALE GENOMIC DNA]</scope>
    <source>
        <strain evidence="8">G4 / LMG 22486</strain>
    </source>
</reference>
<dbReference type="Gene3D" id="3.40.50.300">
    <property type="entry name" value="P-loop containing nucleotide triphosphate hydrolases"/>
    <property type="match status" value="1"/>
</dbReference>
<keyword evidence="2" id="KW-0547">Nucleotide-binding</keyword>
<gene>
    <name evidence="7" type="ordered locus">Bcep1808_6240</name>
</gene>
<protein>
    <submittedName>
        <fullName evidence="7">GTP-binding protein, HSR1-related protein</fullName>
    </submittedName>
</protein>